<accession>A0A672TUW3</accession>
<dbReference type="SUPFAM" id="SSF50044">
    <property type="entry name" value="SH3-domain"/>
    <property type="match status" value="1"/>
</dbReference>
<evidence type="ECO:0000313" key="6">
    <source>
        <dbReference type="Proteomes" id="UP000472266"/>
    </source>
</evidence>
<dbReference type="OMA" id="MEEDKNW"/>
<reference evidence="5 6" key="1">
    <citation type="submission" date="2019-11" db="EMBL/GenBank/DDBJ databases">
        <title>Strigops habroptila (kakapo) genome, bStrHab1, primary haplotype, v2.</title>
        <authorList>
            <person name="Jarvis E.D."/>
            <person name="Howard J."/>
            <person name="Rhie A."/>
            <person name="Phillippy A."/>
            <person name="Korlach J."/>
            <person name="Digby A."/>
            <person name="Iorns D."/>
            <person name="Eason D."/>
            <person name="Robertson B."/>
            <person name="Raemaekers T."/>
            <person name="Howe K."/>
            <person name="Lewin H."/>
            <person name="Damas J."/>
            <person name="Hastie A."/>
            <person name="Tracey A."/>
            <person name="Chow W."/>
            <person name="Fedrigo O."/>
        </authorList>
    </citation>
    <scope>NUCLEOTIDE SEQUENCE [LARGE SCALE GENOMIC DNA]</scope>
</reference>
<feature type="domain" description="SH3" evidence="4">
    <location>
        <begin position="1"/>
        <end position="58"/>
    </location>
</feature>
<keyword evidence="6" id="KW-1185">Reference proteome</keyword>
<dbReference type="Pfam" id="PF00018">
    <property type="entry name" value="SH3_1"/>
    <property type="match status" value="1"/>
</dbReference>
<dbReference type="InterPro" id="IPR001452">
    <property type="entry name" value="SH3_domain"/>
</dbReference>
<evidence type="ECO:0000259" key="4">
    <source>
        <dbReference type="PROSITE" id="PS50002"/>
    </source>
</evidence>
<reference evidence="5" key="2">
    <citation type="submission" date="2025-08" db="UniProtKB">
        <authorList>
            <consortium name="Ensembl"/>
        </authorList>
    </citation>
    <scope>IDENTIFICATION</scope>
</reference>
<evidence type="ECO:0000256" key="1">
    <source>
        <dbReference type="ARBA" id="ARBA00022443"/>
    </source>
</evidence>
<evidence type="ECO:0000313" key="5">
    <source>
        <dbReference type="Ensembl" id="ENSSHBP00005005677.1"/>
    </source>
</evidence>
<dbReference type="Ensembl" id="ENSSHBT00005006882.1">
    <property type="protein sequence ID" value="ENSSHBP00005005677.1"/>
    <property type="gene ID" value="ENSSHBG00005004965.1"/>
</dbReference>
<dbReference type="Proteomes" id="UP000472266">
    <property type="component" value="Chromosome 2"/>
</dbReference>
<evidence type="ECO:0000256" key="3">
    <source>
        <dbReference type="PROSITE-ProRule" id="PRU00192"/>
    </source>
</evidence>
<dbReference type="GeneTree" id="ENSGT00940000155738"/>
<organism evidence="5 6">
    <name type="scientific">Strigops habroptila</name>
    <name type="common">Kakapo</name>
    <dbReference type="NCBI Taxonomy" id="2489341"/>
    <lineage>
        <taxon>Eukaryota</taxon>
        <taxon>Metazoa</taxon>
        <taxon>Chordata</taxon>
        <taxon>Craniata</taxon>
        <taxon>Vertebrata</taxon>
        <taxon>Euteleostomi</taxon>
        <taxon>Archelosauria</taxon>
        <taxon>Archosauria</taxon>
        <taxon>Dinosauria</taxon>
        <taxon>Saurischia</taxon>
        <taxon>Theropoda</taxon>
        <taxon>Coelurosauria</taxon>
        <taxon>Aves</taxon>
        <taxon>Neognathae</taxon>
        <taxon>Neoaves</taxon>
        <taxon>Telluraves</taxon>
        <taxon>Australaves</taxon>
        <taxon>Psittaciformes</taxon>
        <taxon>Psittacidae</taxon>
        <taxon>Strigops</taxon>
    </lineage>
</organism>
<dbReference type="PANTHER" id="PTHR46037">
    <property type="entry name" value="PROTEIN ENHANCER OF SEVENLESS 2B"/>
    <property type="match status" value="1"/>
</dbReference>
<protein>
    <recommendedName>
        <fullName evidence="4">SH3 domain-containing protein</fullName>
    </recommendedName>
</protein>
<name>A0A672TUW3_STRHB</name>
<dbReference type="InterPro" id="IPR036028">
    <property type="entry name" value="SH3-like_dom_sf"/>
</dbReference>
<proteinExistence type="predicted"/>
<dbReference type="InterPro" id="IPR043539">
    <property type="entry name" value="Grb2-like"/>
</dbReference>
<dbReference type="AlphaFoldDB" id="A0A672TUW3"/>
<dbReference type="Gene3D" id="2.30.30.40">
    <property type="entry name" value="SH3 Domains"/>
    <property type="match status" value="1"/>
</dbReference>
<keyword evidence="1 3" id="KW-0728">SH3 domain</keyword>
<dbReference type="SMART" id="SM00326">
    <property type="entry name" value="SH3"/>
    <property type="match status" value="1"/>
</dbReference>
<keyword evidence="2" id="KW-0727">SH2 domain</keyword>
<dbReference type="PROSITE" id="PS50002">
    <property type="entry name" value="SH3"/>
    <property type="match status" value="1"/>
</dbReference>
<sequence length="83" mass="9728">MEAIAKYDFKATMDDELSFKQVDILKILSEECNQNWSKAEFNGKDGFISQNYIEMKPHPCFFGKTFQTDFGPVFWSFFPLILL</sequence>
<evidence type="ECO:0000256" key="2">
    <source>
        <dbReference type="ARBA" id="ARBA00022999"/>
    </source>
</evidence>
<dbReference type="InParanoid" id="A0A672TUW3"/>
<dbReference type="PRINTS" id="PR00452">
    <property type="entry name" value="SH3DOMAIN"/>
</dbReference>
<reference evidence="5" key="3">
    <citation type="submission" date="2025-09" db="UniProtKB">
        <authorList>
            <consortium name="Ensembl"/>
        </authorList>
    </citation>
    <scope>IDENTIFICATION</scope>
</reference>